<organism evidence="1 2">
    <name type="scientific">Streptomyces shaanxiensis</name>
    <dbReference type="NCBI Taxonomy" id="653357"/>
    <lineage>
        <taxon>Bacteria</taxon>
        <taxon>Bacillati</taxon>
        <taxon>Actinomycetota</taxon>
        <taxon>Actinomycetes</taxon>
        <taxon>Kitasatosporales</taxon>
        <taxon>Streptomycetaceae</taxon>
        <taxon>Streptomyces</taxon>
    </lineage>
</organism>
<reference evidence="2" key="1">
    <citation type="journal article" date="2019" name="Int. J. Syst. Evol. Microbiol.">
        <title>The Global Catalogue of Microorganisms (GCM) 10K type strain sequencing project: providing services to taxonomists for standard genome sequencing and annotation.</title>
        <authorList>
            <consortium name="The Broad Institute Genomics Platform"/>
            <consortium name="The Broad Institute Genome Sequencing Center for Infectious Disease"/>
            <person name="Wu L."/>
            <person name="Ma J."/>
        </authorList>
    </citation>
    <scope>NUCLEOTIDE SEQUENCE [LARGE SCALE GENOMIC DNA]</scope>
    <source>
        <strain evidence="2">JCM 16925</strain>
    </source>
</reference>
<keyword evidence="2" id="KW-1185">Reference proteome</keyword>
<protein>
    <submittedName>
        <fullName evidence="1">Uncharacterized protein</fullName>
    </submittedName>
</protein>
<dbReference type="Proteomes" id="UP001499984">
    <property type="component" value="Unassembled WGS sequence"/>
</dbReference>
<name>A0ABP7VCW7_9ACTN</name>
<accession>A0ABP7VCW7</accession>
<proteinExistence type="predicted"/>
<gene>
    <name evidence="1" type="ORF">GCM10022233_43630</name>
</gene>
<sequence>MIAVAIGNVWTISRHSRQLALAAGQLVNVNYFQAPWAVELTVSPEEPLMYDARIRVRGSAQVVLRPQHQPLTLRSWTPTVVGRVGGWASARRARPGRLP</sequence>
<dbReference type="EMBL" id="BAAAZY010000011">
    <property type="protein sequence ID" value="GAA4064582.1"/>
    <property type="molecule type" value="Genomic_DNA"/>
</dbReference>
<comment type="caution">
    <text evidence="1">The sequence shown here is derived from an EMBL/GenBank/DDBJ whole genome shotgun (WGS) entry which is preliminary data.</text>
</comment>
<evidence type="ECO:0000313" key="1">
    <source>
        <dbReference type="EMBL" id="GAA4064582.1"/>
    </source>
</evidence>
<evidence type="ECO:0000313" key="2">
    <source>
        <dbReference type="Proteomes" id="UP001499984"/>
    </source>
</evidence>